<organism evidence="2 3">
    <name type="scientific">Mycobacterium talmoniae</name>
    <dbReference type="NCBI Taxonomy" id="1858794"/>
    <lineage>
        <taxon>Bacteria</taxon>
        <taxon>Bacillati</taxon>
        <taxon>Actinomycetota</taxon>
        <taxon>Actinomycetes</taxon>
        <taxon>Mycobacteriales</taxon>
        <taxon>Mycobacteriaceae</taxon>
        <taxon>Mycobacterium</taxon>
    </lineage>
</organism>
<feature type="transmembrane region" description="Helical" evidence="1">
    <location>
        <begin position="29"/>
        <end position="49"/>
    </location>
</feature>
<gene>
    <name evidence="2" type="ORF">C1Y40_04354</name>
</gene>
<dbReference type="AlphaFoldDB" id="A0A2S8BFT7"/>
<sequence>MPTLTAAAGFTFAGLVGTAFPLSLPWLPLLAPLAVFGIYALALHPFLGAPLRVRRTQRR</sequence>
<dbReference type="Proteomes" id="UP000238296">
    <property type="component" value="Unassembled WGS sequence"/>
</dbReference>
<keyword evidence="1" id="KW-1133">Transmembrane helix</keyword>
<proteinExistence type="predicted"/>
<evidence type="ECO:0000256" key="1">
    <source>
        <dbReference type="SAM" id="Phobius"/>
    </source>
</evidence>
<protein>
    <submittedName>
        <fullName evidence="2">Uncharacterized protein</fullName>
    </submittedName>
</protein>
<dbReference type="EMBL" id="PPEA01000638">
    <property type="protein sequence ID" value="PQM45479.1"/>
    <property type="molecule type" value="Genomic_DNA"/>
</dbReference>
<keyword evidence="1" id="KW-0812">Transmembrane</keyword>
<keyword evidence="1" id="KW-0472">Membrane</keyword>
<name>A0A2S8BFT7_9MYCO</name>
<accession>A0A2S8BFT7</accession>
<evidence type="ECO:0000313" key="2">
    <source>
        <dbReference type="EMBL" id="PQM45479.1"/>
    </source>
</evidence>
<reference evidence="2 3" key="1">
    <citation type="journal article" date="2017" name="Int. J. Syst. Evol. Microbiol.">
        <title>Mycobacterium talmoniae sp. nov., a slowly growing mycobacterium isolated from human respiratory samples.</title>
        <authorList>
            <person name="Davidson R.M."/>
            <person name="DeGroote M.A."/>
            <person name="Marola J.L."/>
            <person name="Buss S."/>
            <person name="Jones V."/>
            <person name="McNeil M.R."/>
            <person name="Freifeld A.G."/>
            <person name="Elaine Epperson L."/>
            <person name="Hasan N.A."/>
            <person name="Jackson M."/>
            <person name="Iwen P.C."/>
            <person name="Salfinger M."/>
            <person name="Strong M."/>
        </authorList>
    </citation>
    <scope>NUCLEOTIDE SEQUENCE [LARGE SCALE GENOMIC DNA]</scope>
    <source>
        <strain evidence="2 3">ATCC BAA-2683</strain>
    </source>
</reference>
<comment type="caution">
    <text evidence="2">The sequence shown here is derived from an EMBL/GenBank/DDBJ whole genome shotgun (WGS) entry which is preliminary data.</text>
</comment>
<evidence type="ECO:0000313" key="3">
    <source>
        <dbReference type="Proteomes" id="UP000238296"/>
    </source>
</evidence>